<comment type="catalytic activity">
    <reaction evidence="1">
        <text>inosine + phosphate = alpha-D-ribose 1-phosphate + hypoxanthine</text>
        <dbReference type="Rhea" id="RHEA:27646"/>
        <dbReference type="ChEBI" id="CHEBI:17368"/>
        <dbReference type="ChEBI" id="CHEBI:17596"/>
        <dbReference type="ChEBI" id="CHEBI:43474"/>
        <dbReference type="ChEBI" id="CHEBI:57720"/>
        <dbReference type="EC" id="2.4.2.1"/>
    </reaction>
    <physiologicalReaction direction="left-to-right" evidence="1">
        <dbReference type="Rhea" id="RHEA:27647"/>
    </physiologicalReaction>
</comment>
<gene>
    <name evidence="9" type="ORF">C2E15_18245</name>
</gene>
<evidence type="ECO:0000313" key="10">
    <source>
        <dbReference type="Proteomes" id="UP000238365"/>
    </source>
</evidence>
<evidence type="ECO:0000256" key="8">
    <source>
        <dbReference type="ARBA" id="ARBA00049893"/>
    </source>
</evidence>
<dbReference type="GO" id="GO:0005507">
    <property type="term" value="F:copper ion binding"/>
    <property type="evidence" value="ECO:0007669"/>
    <property type="project" value="TreeGrafter"/>
</dbReference>
<evidence type="ECO:0000256" key="5">
    <source>
        <dbReference type="ARBA" id="ARBA00022833"/>
    </source>
</evidence>
<organism evidence="9 10">
    <name type="scientific">Mixta gaviniae</name>
    <dbReference type="NCBI Taxonomy" id="665914"/>
    <lineage>
        <taxon>Bacteria</taxon>
        <taxon>Pseudomonadati</taxon>
        <taxon>Pseudomonadota</taxon>
        <taxon>Gammaproteobacteria</taxon>
        <taxon>Enterobacterales</taxon>
        <taxon>Erwiniaceae</taxon>
        <taxon>Mixta</taxon>
    </lineage>
</organism>
<dbReference type="Gene3D" id="3.60.140.10">
    <property type="entry name" value="CNF1/YfiH-like putative cysteine hydrolases"/>
    <property type="match status" value="1"/>
</dbReference>
<dbReference type="Proteomes" id="UP000238365">
    <property type="component" value="Chromosome"/>
</dbReference>
<keyword evidence="5" id="KW-0862">Zinc</keyword>
<protein>
    <recommendedName>
        <fullName evidence="11">Polyphenol oxidase</fullName>
    </recommendedName>
</protein>
<keyword evidence="4" id="KW-0479">Metal-binding</keyword>
<dbReference type="EMBL" id="CP026377">
    <property type="protein sequence ID" value="AUX94820.1"/>
    <property type="molecule type" value="Genomic_DNA"/>
</dbReference>
<evidence type="ECO:0000256" key="7">
    <source>
        <dbReference type="ARBA" id="ARBA00048968"/>
    </source>
</evidence>
<dbReference type="AlphaFoldDB" id="A0A2L0IJR6"/>
<evidence type="ECO:0000256" key="6">
    <source>
        <dbReference type="ARBA" id="ARBA00047989"/>
    </source>
</evidence>
<dbReference type="Pfam" id="PF02578">
    <property type="entry name" value="Cu-oxidase_4"/>
    <property type="match status" value="1"/>
</dbReference>
<dbReference type="PANTHER" id="PTHR30616">
    <property type="entry name" value="UNCHARACTERIZED PROTEIN YFIH"/>
    <property type="match status" value="1"/>
</dbReference>
<dbReference type="CDD" id="cd16833">
    <property type="entry name" value="YfiH"/>
    <property type="match status" value="1"/>
</dbReference>
<dbReference type="RefSeq" id="WP_104958628.1">
    <property type="nucleotide sequence ID" value="NZ_CP026377.1"/>
</dbReference>
<dbReference type="PANTHER" id="PTHR30616:SF3">
    <property type="entry name" value="PURINE NUCLEOSIDE PHOSPHORYLASE"/>
    <property type="match status" value="1"/>
</dbReference>
<keyword evidence="3" id="KW-0808">Transferase</keyword>
<comment type="catalytic activity">
    <reaction evidence="6">
        <text>adenosine + H2O + H(+) = inosine + NH4(+)</text>
        <dbReference type="Rhea" id="RHEA:24408"/>
        <dbReference type="ChEBI" id="CHEBI:15377"/>
        <dbReference type="ChEBI" id="CHEBI:15378"/>
        <dbReference type="ChEBI" id="CHEBI:16335"/>
        <dbReference type="ChEBI" id="CHEBI:17596"/>
        <dbReference type="ChEBI" id="CHEBI:28938"/>
        <dbReference type="EC" id="3.5.4.4"/>
    </reaction>
    <physiologicalReaction direction="left-to-right" evidence="6">
        <dbReference type="Rhea" id="RHEA:24409"/>
    </physiologicalReaction>
</comment>
<comment type="similarity">
    <text evidence="2">Belongs to the purine nucleoside phosphorylase YfiH/LACC1 family.</text>
</comment>
<proteinExistence type="inferred from homology"/>
<evidence type="ECO:0000256" key="3">
    <source>
        <dbReference type="ARBA" id="ARBA00022679"/>
    </source>
</evidence>
<dbReference type="InterPro" id="IPR038371">
    <property type="entry name" value="Cu_polyphenol_OxRdtase_sf"/>
</dbReference>
<keyword evidence="10" id="KW-1185">Reference proteome</keyword>
<evidence type="ECO:0000313" key="9">
    <source>
        <dbReference type="EMBL" id="AUX94820.1"/>
    </source>
</evidence>
<evidence type="ECO:0008006" key="11">
    <source>
        <dbReference type="Google" id="ProtNLM"/>
    </source>
</evidence>
<evidence type="ECO:0000256" key="2">
    <source>
        <dbReference type="ARBA" id="ARBA00007353"/>
    </source>
</evidence>
<accession>A0A2L0IJR6</accession>
<comment type="catalytic activity">
    <reaction evidence="7">
        <text>adenosine + phosphate = alpha-D-ribose 1-phosphate + adenine</text>
        <dbReference type="Rhea" id="RHEA:27642"/>
        <dbReference type="ChEBI" id="CHEBI:16335"/>
        <dbReference type="ChEBI" id="CHEBI:16708"/>
        <dbReference type="ChEBI" id="CHEBI:43474"/>
        <dbReference type="ChEBI" id="CHEBI:57720"/>
        <dbReference type="EC" id="2.4.2.1"/>
    </reaction>
    <physiologicalReaction direction="left-to-right" evidence="7">
        <dbReference type="Rhea" id="RHEA:27643"/>
    </physiologicalReaction>
</comment>
<dbReference type="SUPFAM" id="SSF64438">
    <property type="entry name" value="CNF1/YfiH-like putative cysteine hydrolases"/>
    <property type="match status" value="1"/>
</dbReference>
<sequence length="238" mass="25317">MSDLSPVRTSALLSSLGWLDHAFLPAGAAPPEEAAGGLQRHTATVVTAEEAFPRKQREADGVIATGTRPVAVYTADCLPVLIADARQRNVAAVHAGLKGALAGILPQAVGKLLEAGATPDSLFVAIGPAIAPCCYELGEEMLNTILANPLATAPRWFSVQPMNERAVRPQARAVNQGVWFDLPALGKQMLLDKGIPAAQIDVLPVCTYCCAEAQSSYRRNTHYADGYALRHAWIQRKA</sequence>
<dbReference type="KEGG" id="pgz:C2E15_18245"/>
<name>A0A2L0IJR6_9GAMM</name>
<evidence type="ECO:0000256" key="4">
    <source>
        <dbReference type="ARBA" id="ARBA00022723"/>
    </source>
</evidence>
<evidence type="ECO:0000256" key="1">
    <source>
        <dbReference type="ARBA" id="ARBA00000553"/>
    </source>
</evidence>
<dbReference type="InterPro" id="IPR011324">
    <property type="entry name" value="Cytotoxic_necrot_fac-like_cat"/>
</dbReference>
<comment type="catalytic activity">
    <reaction evidence="8">
        <text>S-methyl-5'-thioadenosine + phosphate = 5-(methylsulfanyl)-alpha-D-ribose 1-phosphate + adenine</text>
        <dbReference type="Rhea" id="RHEA:11852"/>
        <dbReference type="ChEBI" id="CHEBI:16708"/>
        <dbReference type="ChEBI" id="CHEBI:17509"/>
        <dbReference type="ChEBI" id="CHEBI:43474"/>
        <dbReference type="ChEBI" id="CHEBI:58533"/>
        <dbReference type="EC" id="2.4.2.28"/>
    </reaction>
    <physiologicalReaction direction="left-to-right" evidence="8">
        <dbReference type="Rhea" id="RHEA:11853"/>
    </physiologicalReaction>
</comment>
<dbReference type="GO" id="GO:0017061">
    <property type="term" value="F:S-methyl-5-thioadenosine phosphorylase activity"/>
    <property type="evidence" value="ECO:0007669"/>
    <property type="project" value="UniProtKB-EC"/>
</dbReference>
<dbReference type="InterPro" id="IPR003730">
    <property type="entry name" value="Cu_polyphenol_OxRdtase"/>
</dbReference>
<reference evidence="9 10" key="1">
    <citation type="submission" date="2018-01" db="EMBL/GenBank/DDBJ databases">
        <title>Complete and assembled Genome of Pantoea gaviniae DSM22758T.</title>
        <authorList>
            <person name="Stevens M.J.A."/>
            <person name="Zurfluh K."/>
            <person name="Stephan R."/>
        </authorList>
    </citation>
    <scope>NUCLEOTIDE SEQUENCE [LARGE SCALE GENOMIC DNA]</scope>
    <source>
        <strain evidence="9 10">DSM 22758</strain>
    </source>
</reference>